<comment type="catalytic activity">
    <reaction evidence="6 8">
        <text>dCMP + ATP = dCDP + ADP</text>
        <dbReference type="Rhea" id="RHEA:25094"/>
        <dbReference type="ChEBI" id="CHEBI:30616"/>
        <dbReference type="ChEBI" id="CHEBI:57566"/>
        <dbReference type="ChEBI" id="CHEBI:58593"/>
        <dbReference type="ChEBI" id="CHEBI:456216"/>
        <dbReference type="EC" id="2.7.4.25"/>
    </reaction>
</comment>
<dbReference type="InterPro" id="IPR011994">
    <property type="entry name" value="Cytidylate_kinase_dom"/>
</dbReference>
<evidence type="ECO:0000256" key="3">
    <source>
        <dbReference type="ARBA" id="ARBA00022741"/>
    </source>
</evidence>
<dbReference type="AlphaFoldDB" id="A0A4V2ZU17"/>
<evidence type="ECO:0000256" key="6">
    <source>
        <dbReference type="ARBA" id="ARBA00047615"/>
    </source>
</evidence>
<dbReference type="GO" id="GO:0036430">
    <property type="term" value="F:CMP kinase activity"/>
    <property type="evidence" value="ECO:0007669"/>
    <property type="project" value="RHEA"/>
</dbReference>
<dbReference type="InterPro" id="IPR027417">
    <property type="entry name" value="P-loop_NTPase"/>
</dbReference>
<dbReference type="Pfam" id="PF02224">
    <property type="entry name" value="Cytidylate_kin"/>
    <property type="match status" value="1"/>
</dbReference>
<dbReference type="GO" id="GO:0015949">
    <property type="term" value="P:nucleobase-containing small molecule interconversion"/>
    <property type="evidence" value="ECO:0007669"/>
    <property type="project" value="TreeGrafter"/>
</dbReference>
<dbReference type="GO" id="GO:0036431">
    <property type="term" value="F:dCMP kinase activity"/>
    <property type="evidence" value="ECO:0007669"/>
    <property type="project" value="InterPro"/>
</dbReference>
<dbReference type="SUPFAM" id="SSF52540">
    <property type="entry name" value="P-loop containing nucleoside triphosphate hydrolases"/>
    <property type="match status" value="1"/>
</dbReference>
<dbReference type="HAMAP" id="MF_00238">
    <property type="entry name" value="Cytidyl_kinase_type1"/>
    <property type="match status" value="1"/>
</dbReference>
<dbReference type="EC" id="2.7.4.25" evidence="8"/>
<comment type="catalytic activity">
    <reaction evidence="7 8">
        <text>CMP + ATP = CDP + ADP</text>
        <dbReference type="Rhea" id="RHEA:11600"/>
        <dbReference type="ChEBI" id="CHEBI:30616"/>
        <dbReference type="ChEBI" id="CHEBI:58069"/>
        <dbReference type="ChEBI" id="CHEBI:60377"/>
        <dbReference type="ChEBI" id="CHEBI:456216"/>
        <dbReference type="EC" id="2.7.4.25"/>
    </reaction>
</comment>
<evidence type="ECO:0000256" key="4">
    <source>
        <dbReference type="ARBA" id="ARBA00022777"/>
    </source>
</evidence>
<feature type="binding site" evidence="8">
    <location>
        <begin position="10"/>
        <end position="18"/>
    </location>
    <ligand>
        <name>ATP</name>
        <dbReference type="ChEBI" id="CHEBI:30616"/>
    </ligand>
</feature>
<dbReference type="CDD" id="cd02020">
    <property type="entry name" value="CMPK"/>
    <property type="match status" value="1"/>
</dbReference>
<dbReference type="GO" id="GO:0006220">
    <property type="term" value="P:pyrimidine nucleotide metabolic process"/>
    <property type="evidence" value="ECO:0007669"/>
    <property type="project" value="UniProtKB-UniRule"/>
</dbReference>
<sequence length="226" mass="24535">MDKFNIAIDGPAGAGKSTIARLVANTLGFVYVDTGAMYRAVTWKVLSSGISPDHTADVIAVTDRMDIRLAPGENGQQVFVDGHDATAEIRSAEVTGNVSQIAAIADVRRILTVKQKRLAAVKGVVMDGRDIGSHVLPDAELKIFLTASVRVRAERRYNEIQDQRASVTLEQLESEIAARDRMDEQRKTAPLVQAPDAVLLDTTSMTIHEVVERILELCRTEVGGGK</sequence>
<dbReference type="InterPro" id="IPR003136">
    <property type="entry name" value="Cytidylate_kin"/>
</dbReference>
<keyword evidence="2 8" id="KW-0808">Transferase</keyword>
<evidence type="ECO:0000313" key="10">
    <source>
        <dbReference type="EMBL" id="TDF99324.1"/>
    </source>
</evidence>
<comment type="subcellular location">
    <subcellularLocation>
        <location evidence="8">Cytoplasm</location>
    </subcellularLocation>
</comment>
<evidence type="ECO:0000256" key="8">
    <source>
        <dbReference type="HAMAP-Rule" id="MF_00238"/>
    </source>
</evidence>
<comment type="caution">
    <text evidence="10">The sequence shown here is derived from an EMBL/GenBank/DDBJ whole genome shotgun (WGS) entry which is preliminary data.</text>
</comment>
<dbReference type="GO" id="GO:0005524">
    <property type="term" value="F:ATP binding"/>
    <property type="evidence" value="ECO:0007669"/>
    <property type="project" value="UniProtKB-UniRule"/>
</dbReference>
<feature type="domain" description="Cytidylate kinase" evidence="9">
    <location>
        <begin position="6"/>
        <end position="219"/>
    </location>
</feature>
<reference evidence="10 11" key="1">
    <citation type="submission" date="2019-03" db="EMBL/GenBank/DDBJ databases">
        <title>This is whole genome sequence of Paenibacillus sp MS74 strain.</title>
        <authorList>
            <person name="Trinh H.N."/>
        </authorList>
    </citation>
    <scope>NUCLEOTIDE SEQUENCE [LARGE SCALE GENOMIC DNA]</scope>
    <source>
        <strain evidence="10 11">MS74</strain>
    </source>
</reference>
<dbReference type="EMBL" id="SMRT01000002">
    <property type="protein sequence ID" value="TDF99324.1"/>
    <property type="molecule type" value="Genomic_DNA"/>
</dbReference>
<keyword evidence="4 8" id="KW-0418">Kinase</keyword>
<dbReference type="Proteomes" id="UP000295636">
    <property type="component" value="Unassembled WGS sequence"/>
</dbReference>
<keyword evidence="11" id="KW-1185">Reference proteome</keyword>
<dbReference type="Gene3D" id="3.40.50.300">
    <property type="entry name" value="P-loop containing nucleotide triphosphate hydrolases"/>
    <property type="match status" value="1"/>
</dbReference>
<name>A0A4V2ZU17_9BACL</name>
<evidence type="ECO:0000256" key="2">
    <source>
        <dbReference type="ARBA" id="ARBA00022679"/>
    </source>
</evidence>
<dbReference type="NCBIfam" id="TIGR00017">
    <property type="entry name" value="cmk"/>
    <property type="match status" value="1"/>
</dbReference>
<proteinExistence type="inferred from homology"/>
<evidence type="ECO:0000259" key="9">
    <source>
        <dbReference type="Pfam" id="PF02224"/>
    </source>
</evidence>
<dbReference type="GO" id="GO:0005829">
    <property type="term" value="C:cytosol"/>
    <property type="evidence" value="ECO:0007669"/>
    <property type="project" value="TreeGrafter"/>
</dbReference>
<evidence type="ECO:0000256" key="7">
    <source>
        <dbReference type="ARBA" id="ARBA00048478"/>
    </source>
</evidence>
<keyword evidence="3 8" id="KW-0547">Nucleotide-binding</keyword>
<comment type="similarity">
    <text evidence="1 8">Belongs to the cytidylate kinase family. Type 1 subfamily.</text>
</comment>
<evidence type="ECO:0000313" key="11">
    <source>
        <dbReference type="Proteomes" id="UP000295636"/>
    </source>
</evidence>
<accession>A0A4V2ZU17</accession>
<dbReference type="PANTHER" id="PTHR21299:SF2">
    <property type="entry name" value="CYTIDYLATE KINASE"/>
    <property type="match status" value="1"/>
</dbReference>
<keyword evidence="5 8" id="KW-0067">ATP-binding</keyword>
<dbReference type="PANTHER" id="PTHR21299">
    <property type="entry name" value="CYTIDYLATE KINASE/PANTOATE-BETA-ALANINE LIGASE"/>
    <property type="match status" value="1"/>
</dbReference>
<dbReference type="OrthoDB" id="9807434at2"/>
<gene>
    <name evidence="8" type="primary">cmk</name>
    <name evidence="10" type="ORF">E1757_05535</name>
</gene>
<evidence type="ECO:0000256" key="5">
    <source>
        <dbReference type="ARBA" id="ARBA00022840"/>
    </source>
</evidence>
<protein>
    <recommendedName>
        <fullName evidence="8">Cytidylate kinase</fullName>
        <shortName evidence="8">CK</shortName>
        <ecNumber evidence="8">2.7.4.25</ecNumber>
    </recommendedName>
    <alternativeName>
        <fullName evidence="8">Cytidine monophosphate kinase</fullName>
        <shortName evidence="8">CMP kinase</shortName>
    </alternativeName>
</protein>
<evidence type="ECO:0000256" key="1">
    <source>
        <dbReference type="ARBA" id="ARBA00009427"/>
    </source>
</evidence>
<keyword evidence="8" id="KW-0963">Cytoplasm</keyword>
<organism evidence="10 11">
    <name type="scientific">Paenibacillus piri</name>
    <dbReference type="NCBI Taxonomy" id="2547395"/>
    <lineage>
        <taxon>Bacteria</taxon>
        <taxon>Bacillati</taxon>
        <taxon>Bacillota</taxon>
        <taxon>Bacilli</taxon>
        <taxon>Bacillales</taxon>
        <taxon>Paenibacillaceae</taxon>
        <taxon>Paenibacillus</taxon>
    </lineage>
</organism>
<dbReference type="RefSeq" id="WP_133225862.1">
    <property type="nucleotide sequence ID" value="NZ_SMRT01000002.1"/>
</dbReference>